<dbReference type="RefSeq" id="WP_407591755.1">
    <property type="nucleotide sequence ID" value="NZ_JBHDIY010000002.1"/>
</dbReference>
<keyword evidence="2" id="KW-1185">Reference proteome</keyword>
<name>A0ABW8UV74_9RHOB</name>
<sequence>MDTYVAELDENSRVAAVWIKRKMARSTTVFDPKKHVFDPRASDEFCGAPREDIVNWLGSAQN</sequence>
<proteinExistence type="predicted"/>
<comment type="caution">
    <text evidence="1">The sequence shown here is derived from an EMBL/GenBank/DDBJ whole genome shotgun (WGS) entry which is preliminary data.</text>
</comment>
<organism evidence="1 2">
    <name type="scientific">Tateyamaria armeniaca</name>
    <dbReference type="NCBI Taxonomy" id="2518930"/>
    <lineage>
        <taxon>Bacteria</taxon>
        <taxon>Pseudomonadati</taxon>
        <taxon>Pseudomonadota</taxon>
        <taxon>Alphaproteobacteria</taxon>
        <taxon>Rhodobacterales</taxon>
        <taxon>Roseobacteraceae</taxon>
        <taxon>Tateyamaria</taxon>
    </lineage>
</organism>
<dbReference type="Proteomes" id="UP001627408">
    <property type="component" value="Unassembled WGS sequence"/>
</dbReference>
<gene>
    <name evidence="1" type="ORF">ACERZ8_08265</name>
</gene>
<evidence type="ECO:0000313" key="2">
    <source>
        <dbReference type="Proteomes" id="UP001627408"/>
    </source>
</evidence>
<dbReference type="EMBL" id="JBHDIY010000002">
    <property type="protein sequence ID" value="MFL4469856.1"/>
    <property type="molecule type" value="Genomic_DNA"/>
</dbReference>
<reference evidence="1 2" key="1">
    <citation type="submission" date="2024-08" db="EMBL/GenBank/DDBJ databases">
        <title>Tateyamaria sp. nov., isolated from marine algae.</title>
        <authorList>
            <person name="Choi B.J."/>
            <person name="Kim J.M."/>
            <person name="Lee J.K."/>
            <person name="Choi D.G."/>
            <person name="Bayburt H."/>
            <person name="Baek J.H."/>
            <person name="Han D.M."/>
            <person name="Jeon C.O."/>
        </authorList>
    </citation>
    <scope>NUCLEOTIDE SEQUENCE [LARGE SCALE GENOMIC DNA]</scope>
    <source>
        <strain evidence="1 2">KMU-156</strain>
    </source>
</reference>
<accession>A0ABW8UV74</accession>
<evidence type="ECO:0000313" key="1">
    <source>
        <dbReference type="EMBL" id="MFL4469856.1"/>
    </source>
</evidence>
<protein>
    <submittedName>
        <fullName evidence="1">Uncharacterized protein</fullName>
    </submittedName>
</protein>